<reference evidence="3 4" key="1">
    <citation type="submission" date="2020-07" db="EMBL/GenBank/DDBJ databases">
        <title>non toxigenic Corynebacterium sp. nov from a clinical source.</title>
        <authorList>
            <person name="Bernier A.-M."/>
            <person name="Bernard K."/>
        </authorList>
    </citation>
    <scope>NUCLEOTIDE SEQUENCE [LARGE SCALE GENOMIC DNA]</scope>
    <source>
        <strain evidence="4">NML 93-0612</strain>
    </source>
</reference>
<gene>
    <name evidence="3" type="ORF">HW450_04920</name>
</gene>
<keyword evidence="1" id="KW-0812">Transmembrane</keyword>
<dbReference type="RefSeq" id="WP_182386876.1">
    <property type="nucleotide sequence ID" value="NZ_CP059833.1"/>
</dbReference>
<name>A0A7G5FHH0_9CORY</name>
<dbReference type="EMBL" id="CP059833">
    <property type="protein sequence ID" value="QMV86061.1"/>
    <property type="molecule type" value="Genomic_DNA"/>
</dbReference>
<organism evidence="3 4">
    <name type="scientific">Corynebacterium hindlerae</name>
    <dbReference type="NCBI Taxonomy" id="699041"/>
    <lineage>
        <taxon>Bacteria</taxon>
        <taxon>Bacillati</taxon>
        <taxon>Actinomycetota</taxon>
        <taxon>Actinomycetes</taxon>
        <taxon>Mycobacteriales</taxon>
        <taxon>Corynebacteriaceae</taxon>
        <taxon>Corynebacterium</taxon>
    </lineage>
</organism>
<feature type="transmembrane region" description="Helical" evidence="1">
    <location>
        <begin position="47"/>
        <end position="68"/>
    </location>
</feature>
<evidence type="ECO:0000256" key="1">
    <source>
        <dbReference type="SAM" id="Phobius"/>
    </source>
</evidence>
<dbReference type="Pfam" id="PF04024">
    <property type="entry name" value="PspC"/>
    <property type="match status" value="1"/>
</dbReference>
<evidence type="ECO:0000313" key="4">
    <source>
        <dbReference type="Proteomes" id="UP000515570"/>
    </source>
</evidence>
<evidence type="ECO:0000313" key="3">
    <source>
        <dbReference type="EMBL" id="QMV86061.1"/>
    </source>
</evidence>
<keyword evidence="1" id="KW-0472">Membrane</keyword>
<dbReference type="InterPro" id="IPR007168">
    <property type="entry name" value="Phageshock_PspC_N"/>
</dbReference>
<dbReference type="AlphaFoldDB" id="A0A7G5FHH0"/>
<feature type="domain" description="Phage shock protein PspC N-terminal" evidence="2">
    <location>
        <begin position="24"/>
        <end position="70"/>
    </location>
</feature>
<evidence type="ECO:0000259" key="2">
    <source>
        <dbReference type="Pfam" id="PF04024"/>
    </source>
</evidence>
<keyword evidence="1" id="KW-1133">Transmembrane helix</keyword>
<protein>
    <submittedName>
        <fullName evidence="3">PspC domain-containing protein</fullName>
    </submittedName>
</protein>
<accession>A0A7G5FHH0</accession>
<feature type="transmembrane region" description="Helical" evidence="1">
    <location>
        <begin position="118"/>
        <end position="137"/>
    </location>
</feature>
<feature type="transmembrane region" description="Helical" evidence="1">
    <location>
        <begin position="196"/>
        <end position="216"/>
    </location>
</feature>
<keyword evidence="4" id="KW-1185">Reference proteome</keyword>
<feature type="transmembrane region" description="Helical" evidence="1">
    <location>
        <begin position="96"/>
        <end position="111"/>
    </location>
</feature>
<dbReference type="Proteomes" id="UP000515570">
    <property type="component" value="Chromosome"/>
</dbReference>
<sequence>MNTQTINAMWETRPARIPSSQGGNAKIAGVCEGIGVRYQIDPTLIRILFVAAGLAGGGLGVYLVAWLIMPRFSTQYSPIEAMIKNLGDEYKKEKETGWWLLIALVIFGFSATSTSGDFLSGTSLVSLGLAFGAWYFLHTKQPTPPKVDTALIHPAPGFEMPTPPAWDPLGAVPSLWHLPEPGAATPPPAPKKKSHGWIWIAGAVIILGCTALASMFSGRIVDTMSEPASALIVVNSPDELQESYDNGIGDLNLDLSQLGPLPNDRTVTVTHDLGDLDLTLPKDVPVQLQCHTSVSKYRVGESNCVSGLYNQGDGHMLTVNITSGIGDVYIGY</sequence>
<proteinExistence type="predicted"/>